<dbReference type="Pfam" id="PF13472">
    <property type="entry name" value="Lipase_GDSL_2"/>
    <property type="match status" value="1"/>
</dbReference>
<evidence type="ECO:0000313" key="2">
    <source>
        <dbReference type="EMBL" id="SDX93946.1"/>
    </source>
</evidence>
<gene>
    <name evidence="2" type="ORF">SAMN05444358_1183</name>
</gene>
<dbReference type="OrthoDB" id="500593at2"/>
<keyword evidence="3" id="KW-1185">Reference proteome</keyword>
<dbReference type="Proteomes" id="UP000183400">
    <property type="component" value="Unassembled WGS sequence"/>
</dbReference>
<dbReference type="RefSeq" id="WP_143030645.1">
    <property type="nucleotide sequence ID" value="NZ_FNNP01000018.1"/>
</dbReference>
<dbReference type="EMBL" id="FNNP01000018">
    <property type="protein sequence ID" value="SDX93946.1"/>
    <property type="molecule type" value="Genomic_DNA"/>
</dbReference>
<evidence type="ECO:0000313" key="3">
    <source>
        <dbReference type="Proteomes" id="UP000183400"/>
    </source>
</evidence>
<feature type="domain" description="Peptidase metallopeptidase" evidence="1">
    <location>
        <begin position="546"/>
        <end position="699"/>
    </location>
</feature>
<dbReference type="InterPro" id="IPR036514">
    <property type="entry name" value="SGNH_hydro_sf"/>
</dbReference>
<dbReference type="InterPro" id="IPR024079">
    <property type="entry name" value="MetalloPept_cat_dom_sf"/>
</dbReference>
<evidence type="ECO:0000259" key="1">
    <source>
        <dbReference type="SMART" id="SM00235"/>
    </source>
</evidence>
<dbReference type="SUPFAM" id="SSF52266">
    <property type="entry name" value="SGNH hydrolase"/>
    <property type="match status" value="1"/>
</dbReference>
<dbReference type="InterPro" id="IPR006026">
    <property type="entry name" value="Peptidase_Metallo"/>
</dbReference>
<reference evidence="3" key="1">
    <citation type="submission" date="2016-10" db="EMBL/GenBank/DDBJ databases">
        <authorList>
            <person name="Varghese N."/>
            <person name="Submissions S."/>
        </authorList>
    </citation>
    <scope>NUCLEOTIDE SEQUENCE [LARGE SCALE GENOMIC DNA]</scope>
    <source>
        <strain evidence="3">DSM 27839</strain>
    </source>
</reference>
<sequence>MVDNNRTAPIPTDELRRMLFDPTVPDETLAKYMVLDPGASRPFAPVVRVNPALIQPPAAGSGLNGALQGALALGGLNDISRSRRRQEYRSKIAGGWTGLKIVSEGDSWFQYPFLLKDVIDHLSKNHAILSLGAAGDTLDDVFTQNELVTAVLAERPDAVLLSGGGNDLLGGGNLATIVRPFTPGLDALGHITSAFDIILAEVTRLVRNIANGVAAAAPGTPILTHTYDHAIPDDGRWLGRPLQARGIVDTGLQREIIEILIDRWAQALFNLAREPGLSGKLHIVDCRGLIPDNGWEDELHPDSKSFAKAAQQFEAMIQRVTRDSQPVGALGAMGTLRRPEPEETALANTILDLADHFDETILLSEIGRRASLERTGPTVAMMAMRRDISSVPDSSLSGGYPTLRRLGARILARAHRELHGLLCGDDDADKSDREALRDAFNIGQGALAAAIAGLLASGPLGLTAFVAAPVAAIIVRRFLAPSWEETCTLWGEKLNEGGTAHASVRIAQHGIQAVRKNPDRFCVSFKRDAAPDDTQALEGSKAALLDSAKWPLNSVIRIRFLGGSTHLREQVEQFACQWVADEMAALTFEFVEEGDAEVRVAFQQGAGSWSLLGTDCLNEPDQTKPTMNFGWLTDQSGTEEIREVVLHEFGHALGLIHEHQNPDGGIEWNEDAVKTDLSGAPNFWDDDTIRRNVLNHYDPGTLTMTKIDPYSIMMYPIPNKWTVGNFETGFNTDFSPADRELIRRAYPSL</sequence>
<dbReference type="GO" id="GO:0016788">
    <property type="term" value="F:hydrolase activity, acting on ester bonds"/>
    <property type="evidence" value="ECO:0007669"/>
    <property type="project" value="UniProtKB-ARBA"/>
</dbReference>
<dbReference type="Gene3D" id="3.40.390.10">
    <property type="entry name" value="Collagenase (Catalytic Domain)"/>
    <property type="match status" value="1"/>
</dbReference>
<dbReference type="InterPro" id="IPR013830">
    <property type="entry name" value="SGNH_hydro"/>
</dbReference>
<accession>A0A1H3FSH1</accession>
<proteinExistence type="predicted"/>
<dbReference type="AlphaFoldDB" id="A0A1H3FSH1"/>
<dbReference type="STRING" id="985054.SAMN05444358_1183"/>
<dbReference type="Gene3D" id="3.40.50.1110">
    <property type="entry name" value="SGNH hydrolase"/>
    <property type="match status" value="1"/>
</dbReference>
<dbReference type="GO" id="GO:0006508">
    <property type="term" value="P:proteolysis"/>
    <property type="evidence" value="ECO:0007669"/>
    <property type="project" value="InterPro"/>
</dbReference>
<dbReference type="SUPFAM" id="SSF55486">
    <property type="entry name" value="Metalloproteases ('zincins'), catalytic domain"/>
    <property type="match status" value="1"/>
</dbReference>
<dbReference type="SMART" id="SM00235">
    <property type="entry name" value="ZnMc"/>
    <property type="match status" value="1"/>
</dbReference>
<protein>
    <submittedName>
        <fullName evidence="2">Astacin (Peptidase family M12A)</fullName>
    </submittedName>
</protein>
<dbReference type="GO" id="GO:0008270">
    <property type="term" value="F:zinc ion binding"/>
    <property type="evidence" value="ECO:0007669"/>
    <property type="project" value="InterPro"/>
</dbReference>
<name>A0A1H3FSH1_9RHOB</name>
<dbReference type="GO" id="GO:0008237">
    <property type="term" value="F:metallopeptidase activity"/>
    <property type="evidence" value="ECO:0007669"/>
    <property type="project" value="InterPro"/>
</dbReference>
<organism evidence="2 3">
    <name type="scientific">Ruegeria halocynthiae</name>
    <dbReference type="NCBI Taxonomy" id="985054"/>
    <lineage>
        <taxon>Bacteria</taxon>
        <taxon>Pseudomonadati</taxon>
        <taxon>Pseudomonadota</taxon>
        <taxon>Alphaproteobacteria</taxon>
        <taxon>Rhodobacterales</taxon>
        <taxon>Roseobacteraceae</taxon>
        <taxon>Ruegeria</taxon>
    </lineage>
</organism>